<keyword evidence="1" id="KW-0472">Membrane</keyword>
<keyword evidence="1" id="KW-1133">Transmembrane helix</keyword>
<protein>
    <submittedName>
        <fullName evidence="3">Ion channel</fullName>
    </submittedName>
</protein>
<dbReference type="EMBL" id="FOUZ01000014">
    <property type="protein sequence ID" value="SFN53381.1"/>
    <property type="molecule type" value="Genomic_DNA"/>
</dbReference>
<evidence type="ECO:0000256" key="1">
    <source>
        <dbReference type="SAM" id="Phobius"/>
    </source>
</evidence>
<dbReference type="AlphaFoldDB" id="A0A1I4ZT39"/>
<proteinExistence type="predicted"/>
<evidence type="ECO:0000313" key="4">
    <source>
        <dbReference type="Proteomes" id="UP000199149"/>
    </source>
</evidence>
<dbReference type="STRING" id="684065.SAMN05421738_11452"/>
<name>A0A1I4ZT39_9FLAO</name>
<accession>A0A1I4ZT39</accession>
<feature type="transmembrane region" description="Helical" evidence="1">
    <location>
        <begin position="51"/>
        <end position="74"/>
    </location>
</feature>
<evidence type="ECO:0000313" key="3">
    <source>
        <dbReference type="EMBL" id="SFN53381.1"/>
    </source>
</evidence>
<dbReference type="InterPro" id="IPR013099">
    <property type="entry name" value="K_chnl_dom"/>
</dbReference>
<dbReference type="Gene3D" id="1.10.287.70">
    <property type="match status" value="1"/>
</dbReference>
<dbReference type="RefSeq" id="WP_092909305.1">
    <property type="nucleotide sequence ID" value="NZ_FOUZ01000014.1"/>
</dbReference>
<organism evidence="3 4">
    <name type="scientific">Algoriella xinjiangensis</name>
    <dbReference type="NCBI Taxonomy" id="684065"/>
    <lineage>
        <taxon>Bacteria</taxon>
        <taxon>Pseudomonadati</taxon>
        <taxon>Bacteroidota</taxon>
        <taxon>Flavobacteriia</taxon>
        <taxon>Flavobacteriales</taxon>
        <taxon>Weeksellaceae</taxon>
        <taxon>Algoriella</taxon>
    </lineage>
</organism>
<dbReference type="OrthoDB" id="9799090at2"/>
<reference evidence="4" key="1">
    <citation type="submission" date="2016-10" db="EMBL/GenBank/DDBJ databases">
        <authorList>
            <person name="Varghese N."/>
            <person name="Submissions S."/>
        </authorList>
    </citation>
    <scope>NUCLEOTIDE SEQUENCE [LARGE SCALE GENOMIC DNA]</scope>
    <source>
        <strain evidence="4">XJ109</strain>
    </source>
</reference>
<feature type="transmembrane region" description="Helical" evidence="1">
    <location>
        <begin position="86"/>
        <end position="104"/>
    </location>
</feature>
<feature type="domain" description="Potassium channel" evidence="2">
    <location>
        <begin position="66"/>
        <end position="135"/>
    </location>
</feature>
<feature type="transmembrane region" description="Helical" evidence="1">
    <location>
        <begin position="116"/>
        <end position="138"/>
    </location>
</feature>
<dbReference type="SUPFAM" id="SSF81324">
    <property type="entry name" value="Voltage-gated potassium channels"/>
    <property type="match status" value="1"/>
</dbReference>
<sequence length="144" mass="16267">MFLIILIGVFIICINVVLQSIITVFSLKYLHQFNSKKNRISIKAVLLQMSLSVSLLTLLHGAQCTIWAAAFYFNPEIDNLYNFKEAIYFSLITFTTVGYGDVVIDSDWKILGGLEAINGIMMVGWSTALMFSYLQIILKKNISK</sequence>
<evidence type="ECO:0000259" key="2">
    <source>
        <dbReference type="Pfam" id="PF07885"/>
    </source>
</evidence>
<gene>
    <name evidence="3" type="ORF">SAMN05421738_11452</name>
</gene>
<keyword evidence="1" id="KW-0812">Transmembrane</keyword>
<dbReference type="Proteomes" id="UP000199149">
    <property type="component" value="Unassembled WGS sequence"/>
</dbReference>
<dbReference type="Pfam" id="PF07885">
    <property type="entry name" value="Ion_trans_2"/>
    <property type="match status" value="1"/>
</dbReference>
<feature type="transmembrane region" description="Helical" evidence="1">
    <location>
        <begin position="6"/>
        <end position="30"/>
    </location>
</feature>
<keyword evidence="4" id="KW-1185">Reference proteome</keyword>